<proteinExistence type="predicted"/>
<dbReference type="EMBL" id="JBJUIK010000014">
    <property type="protein sequence ID" value="KAL3504397.1"/>
    <property type="molecule type" value="Genomic_DNA"/>
</dbReference>
<evidence type="ECO:0000313" key="1">
    <source>
        <dbReference type="EMBL" id="KAL3504397.1"/>
    </source>
</evidence>
<gene>
    <name evidence="1" type="ORF">ACH5RR_034238</name>
</gene>
<evidence type="ECO:0000313" key="2">
    <source>
        <dbReference type="Proteomes" id="UP001630127"/>
    </source>
</evidence>
<accession>A0ABD2YDC6</accession>
<sequence>MSSGVETTTLLLFINSRYAASRDALAASLSRPRQSCLALSSFSLHSKVSVYAPEFNISIFVTAQIFCGVDKNSAKRLTFPNPISNHNSLLINSSSTGCDSQYHVPKIVNIIFRGWSTGKDILRSSITSFQLV</sequence>
<protein>
    <submittedName>
        <fullName evidence="1">Uncharacterized protein</fullName>
    </submittedName>
</protein>
<dbReference type="AlphaFoldDB" id="A0ABD2YDC6"/>
<comment type="caution">
    <text evidence="1">The sequence shown here is derived from an EMBL/GenBank/DDBJ whole genome shotgun (WGS) entry which is preliminary data.</text>
</comment>
<dbReference type="Proteomes" id="UP001630127">
    <property type="component" value="Unassembled WGS sequence"/>
</dbReference>
<organism evidence="1 2">
    <name type="scientific">Cinchona calisaya</name>
    <dbReference type="NCBI Taxonomy" id="153742"/>
    <lineage>
        <taxon>Eukaryota</taxon>
        <taxon>Viridiplantae</taxon>
        <taxon>Streptophyta</taxon>
        <taxon>Embryophyta</taxon>
        <taxon>Tracheophyta</taxon>
        <taxon>Spermatophyta</taxon>
        <taxon>Magnoliopsida</taxon>
        <taxon>eudicotyledons</taxon>
        <taxon>Gunneridae</taxon>
        <taxon>Pentapetalae</taxon>
        <taxon>asterids</taxon>
        <taxon>lamiids</taxon>
        <taxon>Gentianales</taxon>
        <taxon>Rubiaceae</taxon>
        <taxon>Cinchonoideae</taxon>
        <taxon>Cinchoneae</taxon>
        <taxon>Cinchona</taxon>
    </lineage>
</organism>
<name>A0ABD2YDC6_9GENT</name>
<reference evidence="1 2" key="1">
    <citation type="submission" date="2024-11" db="EMBL/GenBank/DDBJ databases">
        <title>A near-complete genome assembly of Cinchona calisaya.</title>
        <authorList>
            <person name="Lian D.C."/>
            <person name="Zhao X.W."/>
            <person name="Wei L."/>
        </authorList>
    </citation>
    <scope>NUCLEOTIDE SEQUENCE [LARGE SCALE GENOMIC DNA]</scope>
    <source>
        <tissue evidence="1">Nenye</tissue>
    </source>
</reference>
<keyword evidence="2" id="KW-1185">Reference proteome</keyword>